<dbReference type="EMBL" id="FMZM01000009">
    <property type="protein sequence ID" value="SDD57404.1"/>
    <property type="molecule type" value="Genomic_DNA"/>
</dbReference>
<evidence type="ECO:0000256" key="1">
    <source>
        <dbReference type="ARBA" id="ARBA00022729"/>
    </source>
</evidence>
<organism evidence="4 5">
    <name type="scientific">Nocardioides lianchengensis</name>
    <dbReference type="NCBI Taxonomy" id="1045774"/>
    <lineage>
        <taxon>Bacteria</taxon>
        <taxon>Bacillati</taxon>
        <taxon>Actinomycetota</taxon>
        <taxon>Actinomycetes</taxon>
        <taxon>Propionibacteriales</taxon>
        <taxon>Nocardioidaceae</taxon>
        <taxon>Nocardioides</taxon>
    </lineage>
</organism>
<dbReference type="InterPro" id="IPR024370">
    <property type="entry name" value="PBP_domain"/>
</dbReference>
<dbReference type="OrthoDB" id="3636760at2"/>
<dbReference type="PANTHER" id="PTHR30570">
    <property type="entry name" value="PERIPLASMIC PHOSPHATE BINDING COMPONENT OF PHOSPHATE ABC TRANSPORTER"/>
    <property type="match status" value="1"/>
</dbReference>
<dbReference type="PANTHER" id="PTHR30570:SF1">
    <property type="entry name" value="PHOSPHATE-BINDING PROTEIN PSTS"/>
    <property type="match status" value="1"/>
</dbReference>
<dbReference type="SUPFAM" id="SSF53850">
    <property type="entry name" value="Periplasmic binding protein-like II"/>
    <property type="match status" value="1"/>
</dbReference>
<gene>
    <name evidence="4" type="ORF">SAMN05421872_10962</name>
</gene>
<evidence type="ECO:0000259" key="2">
    <source>
        <dbReference type="Pfam" id="PF12849"/>
    </source>
</evidence>
<name>A0A1G6VV58_9ACTN</name>
<keyword evidence="5" id="KW-1185">Reference proteome</keyword>
<dbReference type="STRING" id="1045774.SAMN05421872_10962"/>
<dbReference type="Proteomes" id="UP000199034">
    <property type="component" value="Unassembled WGS sequence"/>
</dbReference>
<dbReference type="Gene3D" id="2.60.40.10">
    <property type="entry name" value="Immunoglobulins"/>
    <property type="match status" value="2"/>
</dbReference>
<dbReference type="Pfam" id="PF16640">
    <property type="entry name" value="Big_3_5"/>
    <property type="match status" value="1"/>
</dbReference>
<dbReference type="Gene3D" id="3.40.190.10">
    <property type="entry name" value="Periplasmic binding protein-like II"/>
    <property type="match status" value="1"/>
</dbReference>
<dbReference type="GO" id="GO:0005975">
    <property type="term" value="P:carbohydrate metabolic process"/>
    <property type="evidence" value="ECO:0007669"/>
    <property type="project" value="UniProtKB-ARBA"/>
</dbReference>
<dbReference type="InterPro" id="IPR050811">
    <property type="entry name" value="Phosphate_ABC_transporter"/>
</dbReference>
<protein>
    <submittedName>
        <fullName evidence="4">ABC-type phosphate transport system, substrate-binding protein</fullName>
    </submittedName>
</protein>
<dbReference type="InterPro" id="IPR032109">
    <property type="entry name" value="Big_3_5"/>
</dbReference>
<reference evidence="4 5" key="1">
    <citation type="submission" date="2016-10" db="EMBL/GenBank/DDBJ databases">
        <authorList>
            <person name="de Groot N.N."/>
        </authorList>
    </citation>
    <scope>NUCLEOTIDE SEQUENCE [LARGE SCALE GENOMIC DNA]</scope>
    <source>
        <strain evidence="4 5">CGMCC 4.6858</strain>
    </source>
</reference>
<proteinExistence type="predicted"/>
<dbReference type="InterPro" id="IPR013783">
    <property type="entry name" value="Ig-like_fold"/>
</dbReference>
<dbReference type="AlphaFoldDB" id="A0A1G6VV58"/>
<keyword evidence="1" id="KW-0732">Signal</keyword>
<dbReference type="RefSeq" id="WP_090858627.1">
    <property type="nucleotide sequence ID" value="NZ_FMZM01000009.1"/>
</dbReference>
<sequence>MHARKLLAGLATAAVAVSGIALTAAPASAVYTKHELDPSFTPVSADLIGGGSDTTMGSVHYVAEAFNSAFPNAGFKVASYAAQPQPAAPAPANTISLPSTPTATVINRPNGSGGGKGLLYGANNQVELDFARSSSGLNDNEKAAGLRLYPFGLDTLRIAVSGSVASNAPASLTPAQIVDIYEGDITNWNQLPGGKAGVIAPKVPQGGSGTRDFFLAQLKAIKGSDVTLAGTVVEVQEHDDTTVKNNPNAVAPFSLGRAELLKGSLRLTSDAAGTGWKADRAVYNVVRQSSLTDPKVQAVFGEDGFFCSTAARPFIEQGGLKQLATEAKGGECGLPTQSSTSNFTLNQAVVTSVRLSVASTTARSAKLTAVVSGSTAPRGTVTFYDGAKVLRAGVALISGQATTTVAGLAPGNRSYRAEFVPAAGSVFEPSQATGAGRVKTSSVLKVVLPKKAAKAGKAVRGTATVTLAGVSAKATGTIKVTKGSKTIASGKLVNGKAKLTLKKGLKAGKNKLRVVWAGDANSVGSVKAVTVKVAKAKKKK</sequence>
<evidence type="ECO:0000313" key="5">
    <source>
        <dbReference type="Proteomes" id="UP000199034"/>
    </source>
</evidence>
<feature type="domain" description="PBP" evidence="2">
    <location>
        <begin position="46"/>
        <end position="221"/>
    </location>
</feature>
<dbReference type="Pfam" id="PF12849">
    <property type="entry name" value="PBP_like_2"/>
    <property type="match status" value="1"/>
</dbReference>
<evidence type="ECO:0000313" key="4">
    <source>
        <dbReference type="EMBL" id="SDD57404.1"/>
    </source>
</evidence>
<accession>A0A1G6VV58</accession>
<evidence type="ECO:0000259" key="3">
    <source>
        <dbReference type="Pfam" id="PF16640"/>
    </source>
</evidence>
<feature type="domain" description="Bacterial Ig-like" evidence="3">
    <location>
        <begin position="451"/>
        <end position="534"/>
    </location>
</feature>